<evidence type="ECO:0000313" key="2">
    <source>
        <dbReference type="Proteomes" id="UP000027725"/>
    </source>
</evidence>
<dbReference type="EMBL" id="JHEH01000003">
    <property type="protein sequence ID" value="KEP71207.1"/>
    <property type="molecule type" value="Genomic_DNA"/>
</dbReference>
<evidence type="ECO:0000313" key="1">
    <source>
        <dbReference type="EMBL" id="KEP71207.1"/>
    </source>
</evidence>
<sequence>MGEGHRVRAATGARALAKTLSRTVAPVQIKLPRDDAGRALGAVQQDRFRGAGIACGGGKQAADRAAGIIDPAAHDVLSLHPVQAAGAGHRLHAGGGTCEAQRQIERVNGLRDQYPAAVAGIGAASGLIVIALLAPPRHGNFDQPDLAKRALSQHLREPPRRGAHPVLQDDAQRNMCRLADLDDPGGGLQRALYRLFHQDRLASCSQRLDRLDPRIGRRQHDGKIDIGIGGNLGHGFISFGRALSRLRDLLGESFGALGMARA</sequence>
<organism evidence="1 2">
    <name type="scientific">Thioclava dalianensis</name>
    <dbReference type="NCBI Taxonomy" id="1185766"/>
    <lineage>
        <taxon>Bacteria</taxon>
        <taxon>Pseudomonadati</taxon>
        <taxon>Pseudomonadota</taxon>
        <taxon>Alphaproteobacteria</taxon>
        <taxon>Rhodobacterales</taxon>
        <taxon>Paracoccaceae</taxon>
        <taxon>Thioclava</taxon>
    </lineage>
</organism>
<proteinExistence type="predicted"/>
<protein>
    <submittedName>
        <fullName evidence="1">Uncharacterized protein</fullName>
    </submittedName>
</protein>
<keyword evidence="2" id="KW-1185">Reference proteome</keyword>
<gene>
    <name evidence="1" type="ORF">DL1_11010</name>
</gene>
<comment type="caution">
    <text evidence="1">The sequence shown here is derived from an EMBL/GenBank/DDBJ whole genome shotgun (WGS) entry which is preliminary data.</text>
</comment>
<accession>A0A074U952</accession>
<name>A0A074U952_9RHOB</name>
<reference evidence="1 2" key="1">
    <citation type="submission" date="2014-03" db="EMBL/GenBank/DDBJ databases">
        <title>The draft genome sequence of Thioclava dalianensis DLFJ1-1.</title>
        <authorList>
            <person name="Lai Q."/>
            <person name="Shao Z."/>
        </authorList>
    </citation>
    <scope>NUCLEOTIDE SEQUENCE [LARGE SCALE GENOMIC DNA]</scope>
    <source>
        <strain evidence="1 2">DLFJ1-1</strain>
    </source>
</reference>
<dbReference type="Proteomes" id="UP000027725">
    <property type="component" value="Unassembled WGS sequence"/>
</dbReference>
<dbReference type="AlphaFoldDB" id="A0A074U952"/>